<dbReference type="GO" id="GO:0030424">
    <property type="term" value="C:axon"/>
    <property type="evidence" value="ECO:0007669"/>
    <property type="project" value="UniProtKB-SubCell"/>
</dbReference>
<feature type="compositionally biased region" description="Basic and acidic residues" evidence="23">
    <location>
        <begin position="28"/>
        <end position="44"/>
    </location>
</feature>
<dbReference type="GO" id="GO:0016327">
    <property type="term" value="C:apicolateral plasma membrane"/>
    <property type="evidence" value="ECO:0007669"/>
    <property type="project" value="UniProtKB-SubCell"/>
</dbReference>
<reference evidence="24" key="1">
    <citation type="submission" date="2025-08" db="UniProtKB">
        <authorList>
            <consortium name="Ensembl"/>
        </authorList>
    </citation>
    <scope>IDENTIFICATION</scope>
</reference>
<evidence type="ECO:0000256" key="3">
    <source>
        <dbReference type="ARBA" id="ARBA00004489"/>
    </source>
</evidence>
<dbReference type="GO" id="GO:0031527">
    <property type="term" value="C:filopodium membrane"/>
    <property type="evidence" value="ECO:0007669"/>
    <property type="project" value="UniProtKB-SubCell"/>
</dbReference>
<comment type="subcellular location">
    <subcellularLocation>
        <location evidence="18">Apicolateral cell membrane</location>
        <topology evidence="18">Lipid-anchor</topology>
    </subcellularLocation>
    <subcellularLocation>
        <location evidence="19">Basolateral cell membrane</location>
        <topology evidence="19">Lipid-anchor</topology>
    </subcellularLocation>
    <subcellularLocation>
        <location evidence="2">Cell membrane</location>
        <topology evidence="2">Lipid-anchor</topology>
        <orientation evidence="2">Cytoplasmic side</orientation>
    </subcellularLocation>
    <subcellularLocation>
        <location evidence="3">Cell projection</location>
        <location evidence="3">Axon</location>
    </subcellularLocation>
    <subcellularLocation>
        <location evidence="1">Cell projection</location>
        <location evidence="1">Dendrite</location>
    </subcellularLocation>
    <subcellularLocation>
        <location evidence="5">Cell projection</location>
        <location evidence="5">Dendritic spine</location>
    </subcellularLocation>
    <subcellularLocation>
        <location evidence="4">Cell projection</location>
        <location evidence="4">Filopodium membrane</location>
        <topology evidence="4">Lipid-anchor</topology>
    </subcellularLocation>
</comment>
<evidence type="ECO:0000256" key="1">
    <source>
        <dbReference type="ARBA" id="ARBA00004279"/>
    </source>
</evidence>
<dbReference type="GO" id="GO:0016323">
    <property type="term" value="C:basolateral plasma membrane"/>
    <property type="evidence" value="ECO:0007669"/>
    <property type="project" value="UniProtKB-SubCell"/>
</dbReference>
<evidence type="ECO:0000313" key="24">
    <source>
        <dbReference type="Ensembl" id="ENSBJAP00000001519.1"/>
    </source>
</evidence>
<dbReference type="InterPro" id="IPR004965">
    <property type="entry name" value="Paralemmin"/>
</dbReference>
<keyword evidence="15" id="KW-0966">Cell projection</keyword>
<proteinExistence type="inferred from homology"/>
<dbReference type="Ensembl" id="ENSBJAT00000001553.1">
    <property type="protein sequence ID" value="ENSBJAP00000001519.1"/>
    <property type="gene ID" value="ENSBJAG00000001144.1"/>
</dbReference>
<dbReference type="Pfam" id="PF03285">
    <property type="entry name" value="Paralemmin"/>
    <property type="match status" value="1"/>
</dbReference>
<dbReference type="AlphaFoldDB" id="A0A8B9Z0B5"/>
<dbReference type="GO" id="GO:0043197">
    <property type="term" value="C:dendritic spine"/>
    <property type="evidence" value="ECO:0007669"/>
    <property type="project" value="UniProtKB-SubCell"/>
</dbReference>
<evidence type="ECO:0000256" key="20">
    <source>
        <dbReference type="ARBA" id="ARBA00038823"/>
    </source>
</evidence>
<accession>A0A8B9Z0B5</accession>
<keyword evidence="14" id="KW-0564">Palmitate</keyword>
<evidence type="ECO:0000256" key="22">
    <source>
        <dbReference type="ARBA" id="ARBA00041963"/>
    </source>
</evidence>
<evidence type="ECO:0000256" key="7">
    <source>
        <dbReference type="ARBA" id="ARBA00022475"/>
    </source>
</evidence>
<feature type="compositionally biased region" description="Low complexity" evidence="23">
    <location>
        <begin position="165"/>
        <end position="176"/>
    </location>
</feature>
<evidence type="ECO:0000256" key="15">
    <source>
        <dbReference type="ARBA" id="ARBA00023273"/>
    </source>
</evidence>
<keyword evidence="16" id="KW-0449">Lipoprotein</keyword>
<keyword evidence="25" id="KW-1185">Reference proteome</keyword>
<organism evidence="24 25">
    <name type="scientific">Buteo japonicus</name>
    <dbReference type="NCBI Taxonomy" id="224669"/>
    <lineage>
        <taxon>Eukaryota</taxon>
        <taxon>Metazoa</taxon>
        <taxon>Chordata</taxon>
        <taxon>Craniata</taxon>
        <taxon>Vertebrata</taxon>
        <taxon>Euteleostomi</taxon>
        <taxon>Archelosauria</taxon>
        <taxon>Archosauria</taxon>
        <taxon>Dinosauria</taxon>
        <taxon>Saurischia</taxon>
        <taxon>Theropoda</taxon>
        <taxon>Coelurosauria</taxon>
        <taxon>Aves</taxon>
        <taxon>Neognathae</taxon>
        <taxon>Neoaves</taxon>
        <taxon>Telluraves</taxon>
        <taxon>Accipitrimorphae</taxon>
        <taxon>Accipitriformes</taxon>
        <taxon>Accipitridae</taxon>
        <taxon>Accipitrinae</taxon>
        <taxon>Buteo</taxon>
    </lineage>
</organism>
<dbReference type="PANTHER" id="PTHR10498:SF6">
    <property type="entry name" value="PARALEMMIN-1"/>
    <property type="match status" value="1"/>
</dbReference>
<evidence type="ECO:0000313" key="25">
    <source>
        <dbReference type="Proteomes" id="UP000694555"/>
    </source>
</evidence>
<name>A0A8B9Z0B5_9AVES</name>
<keyword evidence="7" id="KW-1003">Cell membrane</keyword>
<evidence type="ECO:0000256" key="21">
    <source>
        <dbReference type="ARBA" id="ARBA00040790"/>
    </source>
</evidence>
<evidence type="ECO:0000256" key="9">
    <source>
        <dbReference type="ARBA" id="ARBA00022553"/>
    </source>
</evidence>
<feature type="region of interest" description="Disordered" evidence="23">
    <location>
        <begin position="66"/>
        <end position="176"/>
    </location>
</feature>
<evidence type="ECO:0000256" key="5">
    <source>
        <dbReference type="ARBA" id="ARBA00004552"/>
    </source>
</evidence>
<protein>
    <recommendedName>
        <fullName evidence="21">Paralemmin-1</fullName>
    </recommendedName>
    <alternativeName>
        <fullName evidence="22">Paralemmin</fullName>
    </alternativeName>
</protein>
<feature type="region of interest" description="Disordered" evidence="23">
    <location>
        <begin position="1"/>
        <end position="44"/>
    </location>
</feature>
<reference evidence="24" key="2">
    <citation type="submission" date="2025-09" db="UniProtKB">
        <authorList>
            <consortium name="Ensembl"/>
        </authorList>
    </citation>
    <scope>IDENTIFICATION</scope>
</reference>
<comment type="subunit">
    <text evidence="20">Interacts with dopamine receptor DRD3.</text>
</comment>
<evidence type="ECO:0000256" key="6">
    <source>
        <dbReference type="ARBA" id="ARBA00005756"/>
    </source>
</evidence>
<evidence type="ECO:0000256" key="18">
    <source>
        <dbReference type="ARBA" id="ARBA00037796"/>
    </source>
</evidence>
<keyword evidence="11" id="KW-0770">Synapse</keyword>
<dbReference type="PANTHER" id="PTHR10498">
    <property type="entry name" value="PARALEMMIN-RELATED"/>
    <property type="match status" value="1"/>
</dbReference>
<comment type="similarity">
    <text evidence="6">Belongs to the paralemmin family.</text>
</comment>
<keyword evidence="9" id="KW-0597">Phosphoprotein</keyword>
<keyword evidence="17" id="KW-0636">Prenylation</keyword>
<evidence type="ECO:0000256" key="19">
    <source>
        <dbReference type="ARBA" id="ARBA00037871"/>
    </source>
</evidence>
<dbReference type="GO" id="GO:0008360">
    <property type="term" value="P:regulation of cell shape"/>
    <property type="evidence" value="ECO:0007669"/>
    <property type="project" value="UniProtKB-KW"/>
</dbReference>
<keyword evidence="10" id="KW-0133">Cell shape</keyword>
<evidence type="ECO:0000256" key="17">
    <source>
        <dbReference type="ARBA" id="ARBA00023289"/>
    </source>
</evidence>
<evidence type="ECO:0000256" key="12">
    <source>
        <dbReference type="ARBA" id="ARBA00023054"/>
    </source>
</evidence>
<keyword evidence="13" id="KW-0472">Membrane</keyword>
<evidence type="ECO:0000256" key="2">
    <source>
        <dbReference type="ARBA" id="ARBA00004342"/>
    </source>
</evidence>
<keyword evidence="12" id="KW-0175">Coiled coil</keyword>
<evidence type="ECO:0000256" key="23">
    <source>
        <dbReference type="SAM" id="MobiDB-lite"/>
    </source>
</evidence>
<evidence type="ECO:0000256" key="4">
    <source>
        <dbReference type="ARBA" id="ARBA00004527"/>
    </source>
</evidence>
<evidence type="ECO:0000256" key="8">
    <source>
        <dbReference type="ARBA" id="ARBA00022481"/>
    </source>
</evidence>
<evidence type="ECO:0000256" key="11">
    <source>
        <dbReference type="ARBA" id="ARBA00023018"/>
    </source>
</evidence>
<sequence>GDVLRRCPLPTPTPALPLSSLQEKRKRQTEIENKRRQLEDDRRQLQHLKSKALRERWLWGSPIPMSHVPVPSRAAMPCGSRARTRCQPWEDTSPSLGPIPRAPGRPGDYFGSGGRLSSLSPAEKKVSSSPMKAVEGTDMMKAGRCPLPREERSFPVASPSPSTPPLGSLPTSQPCH</sequence>
<evidence type="ECO:0000256" key="14">
    <source>
        <dbReference type="ARBA" id="ARBA00023139"/>
    </source>
</evidence>
<evidence type="ECO:0000256" key="10">
    <source>
        <dbReference type="ARBA" id="ARBA00022960"/>
    </source>
</evidence>
<evidence type="ECO:0000256" key="16">
    <source>
        <dbReference type="ARBA" id="ARBA00023288"/>
    </source>
</evidence>
<dbReference type="Proteomes" id="UP000694555">
    <property type="component" value="Unplaced"/>
</dbReference>
<evidence type="ECO:0000256" key="13">
    <source>
        <dbReference type="ARBA" id="ARBA00023136"/>
    </source>
</evidence>
<keyword evidence="8" id="KW-0488">Methylation</keyword>